<evidence type="ECO:0000256" key="1">
    <source>
        <dbReference type="ARBA" id="ARBA00022500"/>
    </source>
</evidence>
<comment type="similarity">
    <text evidence="2">Belongs to the methyl-accepting chemotaxis (MCP) protein family.</text>
</comment>
<keyword evidence="4" id="KW-0175">Coiled coil</keyword>
<evidence type="ECO:0000259" key="6">
    <source>
        <dbReference type="PROSITE" id="PS50111"/>
    </source>
</evidence>
<evidence type="ECO:0000256" key="3">
    <source>
        <dbReference type="PROSITE-ProRule" id="PRU00284"/>
    </source>
</evidence>
<evidence type="ECO:0000256" key="4">
    <source>
        <dbReference type="SAM" id="Coils"/>
    </source>
</evidence>
<keyword evidence="1" id="KW-0145">Chemotaxis</keyword>
<sequence>MWFTLSRSLFVLGLFVSTALIIAIAVTAFALSTVRIKGPEYARIIEAKDLIADIMPPPIFVVEAYLLATEAALNPDLAAANIGEIRKLQQNYKIRLDFWLGRDLDATTRQVLEAEVKSKGQDFWQVMDDVLIPALDSGDYGQRRAALDNLRPYFLAEKAAVEDLVQAASRSLESVESRARQTMLSYSLLAATSAAGAILALVGGLAVFRRRAIYPLQDLARSMKSLAEGDFETSIPHTARHDEVGEMAQAVGVFRQAGLENRRLEQEVALRREEADAEKTQRLAEQTEQAANLQRVIDELGAGLQRLSQFNIRETLDQPFREEFEQLRHDFNKSLAVFQGTMSRVLEKASEIEANSTALQQSTDQLARRTEQQAAAVEESAVALKEVAANIKTSSTRTRNTRTMTREARQRVERSSRVVGEAVEAMRRIEAASASIAKITDVIDQIAFQTNLLALNAGVEAARAGEAGKGFAVVTQEVRDLAQRSGTAAKEINGLISQSVREVADGVALVNDTGSVLGDIEKSIISISEDVEAIAIAAEEQASGIAEISEAVNQMDQLTQQNAGMVQETTAATHTLSNEVRELVRLVSQFVFNRRQRVRDRPEDVAETLARRGRLAGRVVEAA</sequence>
<dbReference type="Proteomes" id="UP000308530">
    <property type="component" value="Chromosome"/>
</dbReference>
<dbReference type="Pfam" id="PF00672">
    <property type="entry name" value="HAMP"/>
    <property type="match status" value="1"/>
</dbReference>
<evidence type="ECO:0000259" key="7">
    <source>
        <dbReference type="PROSITE" id="PS50885"/>
    </source>
</evidence>
<proteinExistence type="inferred from homology"/>
<dbReference type="PRINTS" id="PR00260">
    <property type="entry name" value="CHEMTRNSDUCR"/>
</dbReference>
<feature type="domain" description="Methyl-accepting transducer" evidence="6">
    <location>
        <begin position="348"/>
        <end position="577"/>
    </location>
</feature>
<dbReference type="EMBL" id="CP058350">
    <property type="protein sequence ID" value="QLF71044.1"/>
    <property type="molecule type" value="Genomic_DNA"/>
</dbReference>
<dbReference type="Gene3D" id="1.10.287.950">
    <property type="entry name" value="Methyl-accepting chemotaxis protein"/>
    <property type="match status" value="1"/>
</dbReference>
<dbReference type="SMART" id="SM00304">
    <property type="entry name" value="HAMP"/>
    <property type="match status" value="2"/>
</dbReference>
<protein>
    <submittedName>
        <fullName evidence="8">Methyl-accepting chemotaxis protein</fullName>
    </submittedName>
</protein>
<keyword evidence="5" id="KW-1133">Transmembrane helix</keyword>
<feature type="transmembrane region" description="Helical" evidence="5">
    <location>
        <begin position="183"/>
        <end position="208"/>
    </location>
</feature>
<accession>A0ABX6QR13</accession>
<keyword evidence="9" id="KW-1185">Reference proteome</keyword>
<dbReference type="SMART" id="SM00283">
    <property type="entry name" value="MA"/>
    <property type="match status" value="1"/>
</dbReference>
<dbReference type="SUPFAM" id="SSF58104">
    <property type="entry name" value="Methyl-accepting chemotaxis protein (MCP) signaling domain"/>
    <property type="match status" value="1"/>
</dbReference>
<evidence type="ECO:0000256" key="2">
    <source>
        <dbReference type="ARBA" id="ARBA00029447"/>
    </source>
</evidence>
<feature type="domain" description="HAMP" evidence="7">
    <location>
        <begin position="210"/>
        <end position="263"/>
    </location>
</feature>
<dbReference type="Gene3D" id="1.10.8.500">
    <property type="entry name" value="HAMP domain in histidine kinase"/>
    <property type="match status" value="1"/>
</dbReference>
<dbReference type="PROSITE" id="PS50111">
    <property type="entry name" value="CHEMOTAXIS_TRANSDUC_2"/>
    <property type="match status" value="1"/>
</dbReference>
<dbReference type="PROSITE" id="PS50885">
    <property type="entry name" value="HAMP"/>
    <property type="match status" value="2"/>
</dbReference>
<reference evidence="8 9" key="1">
    <citation type="submission" date="2020-06" db="EMBL/GenBank/DDBJ databases">
        <title>Genome sequence of Rhizobium sp strain ADMK78.</title>
        <authorList>
            <person name="Rahi P."/>
        </authorList>
    </citation>
    <scope>NUCLEOTIDE SEQUENCE [LARGE SCALE GENOMIC DNA]</scope>
    <source>
        <strain evidence="8 9">ADMK78</strain>
    </source>
</reference>
<feature type="coiled-coil region" evidence="4">
    <location>
        <begin position="261"/>
        <end position="290"/>
    </location>
</feature>
<keyword evidence="3" id="KW-0807">Transducer</keyword>
<dbReference type="PANTHER" id="PTHR43531">
    <property type="entry name" value="PROTEIN ICFG"/>
    <property type="match status" value="1"/>
</dbReference>
<name>A0ABX6QR13_9HYPH</name>
<feature type="domain" description="HAMP" evidence="7">
    <location>
        <begin position="291"/>
        <end position="343"/>
    </location>
</feature>
<evidence type="ECO:0000313" key="8">
    <source>
        <dbReference type="EMBL" id="QLF71044.1"/>
    </source>
</evidence>
<dbReference type="PANTHER" id="PTHR43531:SF11">
    <property type="entry name" value="METHYL-ACCEPTING CHEMOTAXIS PROTEIN 3"/>
    <property type="match status" value="1"/>
</dbReference>
<dbReference type="CDD" id="cd06225">
    <property type="entry name" value="HAMP"/>
    <property type="match status" value="1"/>
</dbReference>
<organism evidence="8 9">
    <name type="scientific">Peteryoungia desertarenae</name>
    <dbReference type="NCBI Taxonomy" id="1813451"/>
    <lineage>
        <taxon>Bacteria</taxon>
        <taxon>Pseudomonadati</taxon>
        <taxon>Pseudomonadota</taxon>
        <taxon>Alphaproteobacteria</taxon>
        <taxon>Hyphomicrobiales</taxon>
        <taxon>Rhizobiaceae</taxon>
        <taxon>Peteryoungia</taxon>
    </lineage>
</organism>
<dbReference type="InterPro" id="IPR004090">
    <property type="entry name" value="Chemotax_Me-accpt_rcpt"/>
</dbReference>
<evidence type="ECO:0000313" key="9">
    <source>
        <dbReference type="Proteomes" id="UP000308530"/>
    </source>
</evidence>
<dbReference type="InterPro" id="IPR004089">
    <property type="entry name" value="MCPsignal_dom"/>
</dbReference>
<dbReference type="Pfam" id="PF00015">
    <property type="entry name" value="MCPsignal"/>
    <property type="match status" value="1"/>
</dbReference>
<dbReference type="InterPro" id="IPR003660">
    <property type="entry name" value="HAMP_dom"/>
</dbReference>
<dbReference type="InterPro" id="IPR051310">
    <property type="entry name" value="MCP_chemotaxis"/>
</dbReference>
<keyword evidence="5" id="KW-0812">Transmembrane</keyword>
<evidence type="ECO:0000256" key="5">
    <source>
        <dbReference type="SAM" id="Phobius"/>
    </source>
</evidence>
<gene>
    <name evidence="8" type="ORF">FE840_016630</name>
</gene>
<dbReference type="RefSeq" id="WP_138287737.1">
    <property type="nucleotide sequence ID" value="NZ_CP058350.1"/>
</dbReference>
<dbReference type="SUPFAM" id="SSF158472">
    <property type="entry name" value="HAMP domain-like"/>
    <property type="match status" value="1"/>
</dbReference>
<keyword evidence="5" id="KW-0472">Membrane</keyword>